<dbReference type="STRING" id="54398.Ga0074115_11947"/>
<dbReference type="Proteomes" id="UP000051634">
    <property type="component" value="Unassembled WGS sequence"/>
</dbReference>
<keyword evidence="4" id="KW-1185">Reference proteome</keyword>
<evidence type="ECO:0000313" key="1">
    <source>
        <dbReference type="EMBL" id="KRT55509.1"/>
    </source>
</evidence>
<reference evidence="3 4" key="1">
    <citation type="submission" date="2015-11" db="EMBL/GenBank/DDBJ databases">
        <title>The genome of Candidatus Endoriftia persephone in Ridgeia piscesae and population structure of the North Eastern Pacific vestimentiferan symbionts.</title>
        <authorList>
            <person name="Perez M."/>
            <person name="Juniper K.S."/>
        </authorList>
    </citation>
    <scope>NUCLEOTIDE SEQUENCE [LARGE SCALE GENOMIC DNA]</scope>
    <source>
        <strain evidence="2">Ind10</strain>
        <strain evidence="1">Ind11</strain>
    </source>
</reference>
<accession>A0A0T5YZB3</accession>
<dbReference type="EMBL" id="LMXI01000398">
    <property type="protein sequence ID" value="KRT58166.1"/>
    <property type="molecule type" value="Genomic_DNA"/>
</dbReference>
<evidence type="ECO:0000313" key="3">
    <source>
        <dbReference type="Proteomes" id="UP000051276"/>
    </source>
</evidence>
<evidence type="ECO:0000313" key="4">
    <source>
        <dbReference type="Proteomes" id="UP000051634"/>
    </source>
</evidence>
<proteinExistence type="predicted"/>
<dbReference type="AlphaFoldDB" id="A0A0T5YZB3"/>
<dbReference type="Proteomes" id="UP000051276">
    <property type="component" value="Unassembled WGS sequence"/>
</dbReference>
<organism evidence="1 4">
    <name type="scientific">endosymbiont of Ridgeia piscesae</name>
    <dbReference type="NCBI Taxonomy" id="54398"/>
    <lineage>
        <taxon>Bacteria</taxon>
        <taxon>Pseudomonadati</taxon>
        <taxon>Pseudomonadota</taxon>
        <taxon>Gammaproteobacteria</taxon>
        <taxon>sulfur-oxidizing symbionts</taxon>
    </lineage>
</organism>
<protein>
    <submittedName>
        <fullName evidence="1">Uncharacterized protein</fullName>
    </submittedName>
</protein>
<evidence type="ECO:0000313" key="2">
    <source>
        <dbReference type="EMBL" id="KRT58166.1"/>
    </source>
</evidence>
<gene>
    <name evidence="1" type="ORF">Ga0074115_11947</name>
    <name evidence="2" type="ORF">Ga0076813_12963</name>
</gene>
<sequence length="50" mass="5643">MNLGEQSCEAKFSDARRKSQVIAGLLPRFPAQQRAIWIAMLPFMIHSEAP</sequence>
<name>A0A0T5YZB3_9GAMM</name>
<dbReference type="EMBL" id="LDXT01000078">
    <property type="protein sequence ID" value="KRT55509.1"/>
    <property type="molecule type" value="Genomic_DNA"/>
</dbReference>
<comment type="caution">
    <text evidence="1">The sequence shown here is derived from an EMBL/GenBank/DDBJ whole genome shotgun (WGS) entry which is preliminary data.</text>
</comment>